<evidence type="ECO:0000313" key="1">
    <source>
        <dbReference type="EMBL" id="AFL97624.1"/>
    </source>
</evidence>
<dbReference type="EMBL" id="CP003283">
    <property type="protein sequence ID" value="AFL97624.1"/>
    <property type="molecule type" value="Genomic_DNA"/>
</dbReference>
<dbReference type="KEGG" id="orh:Ornrh_1451"/>
<evidence type="ECO:0008006" key="3">
    <source>
        <dbReference type="Google" id="ProtNLM"/>
    </source>
</evidence>
<dbReference type="HOGENOM" id="CLU_138997_0_0_10"/>
<name>I4A0Z0_ORNRL</name>
<dbReference type="Proteomes" id="UP000006051">
    <property type="component" value="Chromosome"/>
</dbReference>
<evidence type="ECO:0000313" key="2">
    <source>
        <dbReference type="Proteomes" id="UP000006051"/>
    </source>
</evidence>
<dbReference type="RefSeq" id="WP_014791186.1">
    <property type="nucleotide sequence ID" value="NC_018016.1"/>
</dbReference>
<dbReference type="SUPFAM" id="SSF48452">
    <property type="entry name" value="TPR-like"/>
    <property type="match status" value="1"/>
</dbReference>
<organism evidence="1 2">
    <name type="scientific">Ornithobacterium rhinotracheale (strain ATCC 51463 / DSM 15997 / CCUG 23171 / CIP 104009 / LMG 9086)</name>
    <dbReference type="NCBI Taxonomy" id="867902"/>
    <lineage>
        <taxon>Bacteria</taxon>
        <taxon>Pseudomonadati</taxon>
        <taxon>Bacteroidota</taxon>
        <taxon>Flavobacteriia</taxon>
        <taxon>Flavobacteriales</taxon>
        <taxon>Weeksellaceae</taxon>
        <taxon>Ornithobacterium</taxon>
    </lineage>
</organism>
<accession>I4A0Z0</accession>
<dbReference type="STRING" id="867902.Ornrh_1451"/>
<keyword evidence="2" id="KW-1185">Reference proteome</keyword>
<protein>
    <recommendedName>
        <fullName evidence="3">Tetratricopeptide repeat protein</fullName>
    </recommendedName>
</protein>
<reference evidence="1 2" key="1">
    <citation type="submission" date="2012-06" db="EMBL/GenBank/DDBJ databases">
        <title>The complete genome of Ornithobacterium rhinotracheale DSM 15997.</title>
        <authorList>
            <consortium name="US DOE Joint Genome Institute (JGI-PGF)"/>
            <person name="Lucas S."/>
            <person name="Copeland A."/>
            <person name="Lapidus A."/>
            <person name="Goodwin L."/>
            <person name="Pitluck S."/>
            <person name="Peters L."/>
            <person name="Mikhailova N."/>
            <person name="Teshima H."/>
            <person name="Kyrpides N."/>
            <person name="Mavromatis K."/>
            <person name="Pagani I."/>
            <person name="Ivanova N."/>
            <person name="Ovchinnikova G."/>
            <person name="Zeytun A."/>
            <person name="Detter J.C."/>
            <person name="Han C."/>
            <person name="Land M."/>
            <person name="Hauser L."/>
            <person name="Markowitz V."/>
            <person name="Cheng J.-F."/>
            <person name="Hugenholtz P."/>
            <person name="Woyke T."/>
            <person name="Wu D."/>
            <person name="Lang E."/>
            <person name="Kopitz M."/>
            <person name="Brambilla E."/>
            <person name="Klenk H.-P."/>
            <person name="Eisen J.A."/>
        </authorList>
    </citation>
    <scope>NUCLEOTIDE SEQUENCE [LARGE SCALE GENOMIC DNA]</scope>
    <source>
        <strain evidence="2">ATCC 51463 / DSM 15997 / CCUG 23171 / LMG 9086</strain>
    </source>
</reference>
<sequence length="138" mass="16577">MAEFCIRHLERYWGELIQSANEYFMNGKYEQSLEIYTHALFRAEVLASNPNDCLRLAVPFIKMYVDSQNYLVQNYIMLNDLKNARNQISLSTQFLMFLYSRKILKISELEEWLLRNHFLFQEIQNHIDNKSCLKKIVN</sequence>
<dbReference type="AlphaFoldDB" id="I4A0Z0"/>
<dbReference type="GeneID" id="97258976"/>
<dbReference type="InterPro" id="IPR011990">
    <property type="entry name" value="TPR-like_helical_dom_sf"/>
</dbReference>
<gene>
    <name evidence="1" type="ordered locus">Ornrh_1451</name>
</gene>
<dbReference type="GeneID" id="71570445"/>
<proteinExistence type="predicted"/>
<dbReference type="eggNOG" id="ENOG5031DEY">
    <property type="taxonomic scope" value="Bacteria"/>
</dbReference>